<keyword evidence="5" id="KW-1185">Reference proteome</keyword>
<organism evidence="4 5">
    <name type="scientific">Powellomyces hirtus</name>
    <dbReference type="NCBI Taxonomy" id="109895"/>
    <lineage>
        <taxon>Eukaryota</taxon>
        <taxon>Fungi</taxon>
        <taxon>Fungi incertae sedis</taxon>
        <taxon>Chytridiomycota</taxon>
        <taxon>Chytridiomycota incertae sedis</taxon>
        <taxon>Chytridiomycetes</taxon>
        <taxon>Spizellomycetales</taxon>
        <taxon>Powellomycetaceae</taxon>
        <taxon>Powellomyces</taxon>
    </lineage>
</organism>
<evidence type="ECO:0000256" key="1">
    <source>
        <dbReference type="PIRSR" id="PIRSR640198-1"/>
    </source>
</evidence>
<name>A0A507DTW7_9FUNG</name>
<evidence type="ECO:0000256" key="2">
    <source>
        <dbReference type="PIRSR" id="PIRSR640198-2"/>
    </source>
</evidence>
<gene>
    <name evidence="4" type="ORF">PhCBS80983_g05544</name>
</gene>
<dbReference type="PROSITE" id="PS51459">
    <property type="entry name" value="FIDO"/>
    <property type="match status" value="1"/>
</dbReference>
<dbReference type="PANTHER" id="PTHR13504">
    <property type="entry name" value="FIDO DOMAIN-CONTAINING PROTEIN DDB_G0283145"/>
    <property type="match status" value="1"/>
</dbReference>
<evidence type="ECO:0000259" key="3">
    <source>
        <dbReference type="PROSITE" id="PS51459"/>
    </source>
</evidence>
<dbReference type="Proteomes" id="UP000318582">
    <property type="component" value="Unassembled WGS sequence"/>
</dbReference>
<feature type="domain" description="Fido" evidence="3">
    <location>
        <begin position="260"/>
        <end position="417"/>
    </location>
</feature>
<dbReference type="Gene3D" id="1.10.3290.10">
    <property type="entry name" value="Fido-like domain"/>
    <property type="match status" value="1"/>
</dbReference>
<dbReference type="InterPro" id="IPR036597">
    <property type="entry name" value="Fido-like_dom_sf"/>
</dbReference>
<dbReference type="GO" id="GO:0005524">
    <property type="term" value="F:ATP binding"/>
    <property type="evidence" value="ECO:0007669"/>
    <property type="project" value="UniProtKB-KW"/>
</dbReference>
<accession>A0A507DTW7</accession>
<feature type="active site" evidence="1">
    <location>
        <position position="359"/>
    </location>
</feature>
<dbReference type="InterPro" id="IPR003812">
    <property type="entry name" value="Fido"/>
</dbReference>
<dbReference type="EMBL" id="QEAQ01000123">
    <property type="protein sequence ID" value="TPX55173.1"/>
    <property type="molecule type" value="Genomic_DNA"/>
</dbReference>
<sequence length="506" mass="55718">MSWTLTPVFLDPSGPLATSNPPATLSEAESARWNNIVRTFVTPAIAPNVRGVSAQSMNAAQRYIRLEPLVAQHPDWPLAVTLLAETHYLMNDSHGALQLLRQVQQTITHGTDPSFDTAVGQLQLLVDEDSGEEEDYESELKVKVYKRPALLAQVPLSTSLLNVDESLALWSSLKTAKTAEVAIDQFARNAAIQTNVLEGVFSIDGDSWPLLVKRGLFENSICGISQTSRIKKPKKIVEILRTTDACFSDLTAVLQDSHRYNDQFVQTIHGKLLKNDNISYEYDEEVGQYALLIPRGTYRRVPCFTTHEAKGLETRFCPWKALADETKWYFDAARKVLADSDINPFLAAAWLQFAFLRIHPFADGNGRVSRIISSIPLLRANLPPVVVAAVRKGEYFDALDHADRTGDCAVLAYFLKKEIDFAIAEIASLAADVTVSLAALIAGGDPRSKSTAKKPTLKRPATSEKDVHFYFGLTELAAIDSRSGTAIARVNGTGVERCIAVNFATR</sequence>
<dbReference type="Pfam" id="PF02661">
    <property type="entry name" value="Fic"/>
    <property type="match status" value="1"/>
</dbReference>
<comment type="caution">
    <text evidence="4">The sequence shown here is derived from an EMBL/GenBank/DDBJ whole genome shotgun (WGS) entry which is preliminary data.</text>
</comment>
<dbReference type="AlphaFoldDB" id="A0A507DTW7"/>
<dbReference type="InterPro" id="IPR040198">
    <property type="entry name" value="Fido_containing"/>
</dbReference>
<dbReference type="STRING" id="109895.A0A507DTW7"/>
<keyword evidence="2" id="KW-0547">Nucleotide-binding</keyword>
<reference evidence="4 5" key="1">
    <citation type="journal article" date="2019" name="Sci. Rep.">
        <title>Comparative genomics of chytrid fungi reveal insights into the obligate biotrophic and pathogenic lifestyle of Synchytrium endobioticum.</title>
        <authorList>
            <person name="van de Vossenberg B.T.L.H."/>
            <person name="Warris S."/>
            <person name="Nguyen H.D.T."/>
            <person name="van Gent-Pelzer M.P.E."/>
            <person name="Joly D.L."/>
            <person name="van de Geest H.C."/>
            <person name="Bonants P.J.M."/>
            <person name="Smith D.S."/>
            <person name="Levesque C.A."/>
            <person name="van der Lee T.A.J."/>
        </authorList>
    </citation>
    <scope>NUCLEOTIDE SEQUENCE [LARGE SCALE GENOMIC DNA]</scope>
    <source>
        <strain evidence="4 5">CBS 809.83</strain>
    </source>
</reference>
<evidence type="ECO:0000313" key="4">
    <source>
        <dbReference type="EMBL" id="TPX55173.1"/>
    </source>
</evidence>
<dbReference type="PANTHER" id="PTHR13504:SF38">
    <property type="entry name" value="FIDO DOMAIN-CONTAINING PROTEIN"/>
    <property type="match status" value="1"/>
</dbReference>
<feature type="binding site" evidence="2">
    <location>
        <begin position="363"/>
        <end position="370"/>
    </location>
    <ligand>
        <name>ATP</name>
        <dbReference type="ChEBI" id="CHEBI:30616"/>
    </ligand>
</feature>
<evidence type="ECO:0000313" key="5">
    <source>
        <dbReference type="Proteomes" id="UP000318582"/>
    </source>
</evidence>
<dbReference type="SUPFAM" id="SSF140931">
    <property type="entry name" value="Fic-like"/>
    <property type="match status" value="1"/>
</dbReference>
<keyword evidence="2" id="KW-0067">ATP-binding</keyword>
<proteinExistence type="predicted"/>
<protein>
    <recommendedName>
        <fullName evidence="3">Fido domain-containing protein</fullName>
    </recommendedName>
</protein>